<evidence type="ECO:0000313" key="2">
    <source>
        <dbReference type="EMBL" id="CAH2104618.1"/>
    </source>
</evidence>
<feature type="compositionally biased region" description="Basic and acidic residues" evidence="1">
    <location>
        <begin position="234"/>
        <end position="254"/>
    </location>
</feature>
<dbReference type="Proteomes" id="UP001153954">
    <property type="component" value="Unassembled WGS sequence"/>
</dbReference>
<comment type="caution">
    <text evidence="2">The sequence shown here is derived from an EMBL/GenBank/DDBJ whole genome shotgun (WGS) entry which is preliminary data.</text>
</comment>
<feature type="region of interest" description="Disordered" evidence="1">
    <location>
        <begin position="84"/>
        <end position="106"/>
    </location>
</feature>
<dbReference type="AlphaFoldDB" id="A0AAU9UZQ7"/>
<gene>
    <name evidence="2" type="ORF">EEDITHA_LOCUS18968</name>
</gene>
<sequence>MWSVFTRRLLNLTTNIEKAVNGFKAGGIYPFDKEKFKATFEAFGDTVHEQINADSISQICSQFRSQTINVPSLACSTSVASSIHNKNEPEPSGVTKQASIEDQPIRDRETTFPLSKSLPKQSNSINNTDLSNVIESISSPSTISTVEIPLPDMPFSDASIPIPNALCLSQTLVSTPLSDMPHTITSAVILIQNSLPLNNSTAANLLPDAPTKIASSSTMPPPSSPSVALSDIGTPEKQELEKKEEKKIQREKKKTDMQLVQIDNKRKKTDNYNKKDVKKRISTKSKKGVKNLKNFEKDSEEEEYWCIFCNEKYFDPPAENWIRSVGSDGKLYKWFFIGWIYL</sequence>
<protein>
    <submittedName>
        <fullName evidence="2">Uncharacterized protein</fullName>
    </submittedName>
</protein>
<reference evidence="2" key="1">
    <citation type="submission" date="2022-03" db="EMBL/GenBank/DDBJ databases">
        <authorList>
            <person name="Tunstrom K."/>
        </authorList>
    </citation>
    <scope>NUCLEOTIDE SEQUENCE</scope>
</reference>
<name>A0AAU9UZQ7_EUPED</name>
<feature type="region of interest" description="Disordered" evidence="1">
    <location>
        <begin position="212"/>
        <end position="254"/>
    </location>
</feature>
<accession>A0AAU9UZQ7</accession>
<dbReference type="EMBL" id="CAKOGL010000027">
    <property type="protein sequence ID" value="CAH2104618.1"/>
    <property type="molecule type" value="Genomic_DNA"/>
</dbReference>
<proteinExistence type="predicted"/>
<evidence type="ECO:0000256" key="1">
    <source>
        <dbReference type="SAM" id="MobiDB-lite"/>
    </source>
</evidence>
<evidence type="ECO:0000313" key="3">
    <source>
        <dbReference type="Proteomes" id="UP001153954"/>
    </source>
</evidence>
<keyword evidence="3" id="KW-1185">Reference proteome</keyword>
<organism evidence="2 3">
    <name type="scientific">Euphydryas editha</name>
    <name type="common">Edith's checkerspot</name>
    <dbReference type="NCBI Taxonomy" id="104508"/>
    <lineage>
        <taxon>Eukaryota</taxon>
        <taxon>Metazoa</taxon>
        <taxon>Ecdysozoa</taxon>
        <taxon>Arthropoda</taxon>
        <taxon>Hexapoda</taxon>
        <taxon>Insecta</taxon>
        <taxon>Pterygota</taxon>
        <taxon>Neoptera</taxon>
        <taxon>Endopterygota</taxon>
        <taxon>Lepidoptera</taxon>
        <taxon>Glossata</taxon>
        <taxon>Ditrysia</taxon>
        <taxon>Papilionoidea</taxon>
        <taxon>Nymphalidae</taxon>
        <taxon>Nymphalinae</taxon>
        <taxon>Euphydryas</taxon>
    </lineage>
</organism>